<dbReference type="SUPFAM" id="SSF57256">
    <property type="entry name" value="Elafin-like"/>
    <property type="match status" value="8"/>
</dbReference>
<feature type="domain" description="WAP" evidence="5">
    <location>
        <begin position="545"/>
        <end position="594"/>
    </location>
</feature>
<dbReference type="PROSITE" id="PS51390">
    <property type="entry name" value="WAP"/>
    <property type="match status" value="9"/>
</dbReference>
<sequence length="1021" mass="107388">MPAEDVPVECPAVMCFMWCPYGYRKDQDGCDTCICNEQTEIHEGECPVPPAGSMGACTEMCDHDGGCAANQKCCSNGCGHVCMDALKEVKPGACPVVDATQMGVCMEGCANDGNCTGNQKCCSNGCGHVCTDPADKPVVRPGTCPVNTKLGEGMLGACVNMCDDDSVCSDGQKCCSNGCGRVCITVSEVPAGCDEMRCMMFCEFGPKIGEDGCALCACKDPPSVHVGPALPWLPIPSVSVSSSAPTTMTVLPPRSAAATVADTFASKPKTCQFMGYNQDSWGTTEVHGVQPRFIEYNRGSWGTTEVHGVQPRFMGYICHVQHPGSCPVNFLPEGGFGICAEMCSGDEDCSSNEKCCSNGCGHACLAAVDVPAICPEVMCMMFCEHGYEVDEEGCNTCVCKEPVDCPDMYCLIACEHALKLHEHGCKTCFCLEQPSKSISTSNATPSPSLSAVKKGGEGGAGSSLHAPQQSFFYGSSYVRVCKPSAQKCSVTCGVNMDMTRIMMAAESVLVSNQWCASQSNAAWTVHLDSREIKTVVNDANATNHQLSIPGVCPIQLLPEGSMGICAQTCSSDRDCNSNEKCCSNGCGHVCMVAAEEPEVKPGFCPAVESDQMGICTHECSNDFGCPDDKKCCSNGCGMVCIDAAIPTPEPKPGTCPATSGLGPCLTECSSDHDCTENKKCCSNGCGMVCSAPAPVIKEGSCPALEPGTIGLCVQDCYDDGGCPDNMKCCSNGCGHVCIKPAPVIKQGSCPAVPDNFVGICINACSDDSGCSGEEKCCSNGCGMTCQAPVKYNKYINVEGSPLKSQYRLNKSGRVVPVQPSELASSVPVQRNAGMISAARITSSAVAMDADTHVNLQRKQTPQKDQYPKCCPHPAPPHPLPSLECGPYFFGAATLLWSAFLLWGVAILLWSVAILLWVWPYVLGSSYYSRGVAVLLRGVATLLWGVAIFLLGVAILLWGQSYSSLGAAILLRGVTTLLKLGLPEFGNTEGREPQGSGSMFIFASPLVVLLGALVAALACHHL</sequence>
<feature type="domain" description="WAP" evidence="5">
    <location>
        <begin position="742"/>
        <end position="789"/>
    </location>
</feature>
<keyword evidence="3" id="KW-1133">Transmembrane helix</keyword>
<dbReference type="PANTHER" id="PTHR19441">
    <property type="entry name" value="WHEY ACDIC PROTEIN WAP"/>
    <property type="match status" value="1"/>
</dbReference>
<evidence type="ECO:0000313" key="7">
    <source>
        <dbReference type="Proteomes" id="UP000230750"/>
    </source>
</evidence>
<feature type="transmembrane region" description="Helical" evidence="3">
    <location>
        <begin position="998"/>
        <end position="1018"/>
    </location>
</feature>
<feature type="domain" description="WAP" evidence="5">
    <location>
        <begin position="648"/>
        <end position="693"/>
    </location>
</feature>
<reference evidence="6 7" key="1">
    <citation type="journal article" date="2017" name="PLoS Biol.">
        <title>The sea cucumber genome provides insights into morphological evolution and visceral regeneration.</title>
        <authorList>
            <person name="Zhang X."/>
            <person name="Sun L."/>
            <person name="Yuan J."/>
            <person name="Sun Y."/>
            <person name="Gao Y."/>
            <person name="Zhang L."/>
            <person name="Li S."/>
            <person name="Dai H."/>
            <person name="Hamel J.F."/>
            <person name="Liu C."/>
            <person name="Yu Y."/>
            <person name="Liu S."/>
            <person name="Lin W."/>
            <person name="Guo K."/>
            <person name="Jin S."/>
            <person name="Xu P."/>
            <person name="Storey K.B."/>
            <person name="Huan P."/>
            <person name="Zhang T."/>
            <person name="Zhou Y."/>
            <person name="Zhang J."/>
            <person name="Lin C."/>
            <person name="Li X."/>
            <person name="Xing L."/>
            <person name="Huo D."/>
            <person name="Sun M."/>
            <person name="Wang L."/>
            <person name="Mercier A."/>
            <person name="Li F."/>
            <person name="Yang H."/>
            <person name="Xiang J."/>
        </authorList>
    </citation>
    <scope>NUCLEOTIDE SEQUENCE [LARGE SCALE GENOMIC DNA]</scope>
    <source>
        <strain evidence="6">Shaxun</strain>
        <tissue evidence="6">Muscle</tissue>
    </source>
</reference>
<dbReference type="SUPFAM" id="SSF57262">
    <property type="entry name" value="Leech antihemostatic proteins"/>
    <property type="match status" value="4"/>
</dbReference>
<protein>
    <submittedName>
        <fullName evidence="6">Putative neurogenic locus notch-like protein 1-like</fullName>
    </submittedName>
</protein>
<feature type="domain" description="WAP" evidence="5">
    <location>
        <begin position="694"/>
        <end position="741"/>
    </location>
</feature>
<dbReference type="GO" id="GO:0004867">
    <property type="term" value="F:serine-type endopeptidase inhibitor activity"/>
    <property type="evidence" value="ECO:0007669"/>
    <property type="project" value="InterPro"/>
</dbReference>
<dbReference type="Gene3D" id="2.10.22.10">
    <property type="entry name" value="Antistasin, domain 1"/>
    <property type="match status" value="1"/>
</dbReference>
<accession>A0A2G8KFG3</accession>
<dbReference type="PROSITE" id="PS51252">
    <property type="entry name" value="ANTISTASIN"/>
    <property type="match status" value="3"/>
</dbReference>
<dbReference type="InterPro" id="IPR008197">
    <property type="entry name" value="WAP_dom"/>
</dbReference>
<dbReference type="GO" id="GO:0019731">
    <property type="term" value="P:antibacterial humoral response"/>
    <property type="evidence" value="ECO:0007669"/>
    <property type="project" value="TreeGrafter"/>
</dbReference>
<dbReference type="STRING" id="307972.A0A2G8KFG3"/>
<keyword evidence="3" id="KW-0812">Transmembrane</keyword>
<dbReference type="InterPro" id="IPR011061">
    <property type="entry name" value="Hirudin/antistatin"/>
</dbReference>
<gene>
    <name evidence="6" type="ORF">BSL78_16422</name>
</gene>
<dbReference type="OrthoDB" id="4473401at2759"/>
<feature type="domain" description="WAP" evidence="5">
    <location>
        <begin position="137"/>
        <end position="187"/>
    </location>
</feature>
<dbReference type="AlphaFoldDB" id="A0A2G8KFG3"/>
<feature type="domain" description="WAP" evidence="5">
    <location>
        <begin position="87"/>
        <end position="134"/>
    </location>
</feature>
<dbReference type="PANTHER" id="PTHR19441:SF30">
    <property type="entry name" value="ELAFIN"/>
    <property type="match status" value="1"/>
</dbReference>
<evidence type="ECO:0000259" key="5">
    <source>
        <dbReference type="PROSITE" id="PS51390"/>
    </source>
</evidence>
<dbReference type="Pfam" id="PF00095">
    <property type="entry name" value="WAP"/>
    <property type="match status" value="9"/>
</dbReference>
<dbReference type="FunFam" id="4.10.75.10:FF:000001">
    <property type="entry name" value="Anosmin 1"/>
    <property type="match status" value="4"/>
</dbReference>
<evidence type="ECO:0000256" key="1">
    <source>
        <dbReference type="ARBA" id="ARBA00022729"/>
    </source>
</evidence>
<dbReference type="Proteomes" id="UP000230750">
    <property type="component" value="Unassembled WGS sequence"/>
</dbReference>
<dbReference type="GO" id="GO:0005615">
    <property type="term" value="C:extracellular space"/>
    <property type="evidence" value="ECO:0007669"/>
    <property type="project" value="TreeGrafter"/>
</dbReference>
<dbReference type="InterPro" id="IPR004094">
    <property type="entry name" value="Antistasin-like"/>
</dbReference>
<organism evidence="6 7">
    <name type="scientific">Stichopus japonicus</name>
    <name type="common">Sea cucumber</name>
    <dbReference type="NCBI Taxonomy" id="307972"/>
    <lineage>
        <taxon>Eukaryota</taxon>
        <taxon>Metazoa</taxon>
        <taxon>Echinodermata</taxon>
        <taxon>Eleutherozoa</taxon>
        <taxon>Echinozoa</taxon>
        <taxon>Holothuroidea</taxon>
        <taxon>Aspidochirotacea</taxon>
        <taxon>Aspidochirotida</taxon>
        <taxon>Stichopodidae</taxon>
        <taxon>Apostichopus</taxon>
    </lineage>
</organism>
<keyword evidence="2" id="KW-1015">Disulfide bond</keyword>
<dbReference type="InterPro" id="IPR036645">
    <property type="entry name" value="Elafin-like_sf"/>
</dbReference>
<dbReference type="PRINTS" id="PR00003">
    <property type="entry name" value="4DISULPHCORE"/>
</dbReference>
<feature type="domain" description="Antistasin-like" evidence="4">
    <location>
        <begin position="374"/>
        <end position="399"/>
    </location>
</feature>
<feature type="domain" description="Antistasin-like" evidence="4">
    <location>
        <begin position="193"/>
        <end position="218"/>
    </location>
</feature>
<feature type="domain" description="WAP" evidence="5">
    <location>
        <begin position="39"/>
        <end position="86"/>
    </location>
</feature>
<dbReference type="CDD" id="cd00199">
    <property type="entry name" value="WAP"/>
    <property type="match status" value="9"/>
</dbReference>
<evidence type="ECO:0000259" key="4">
    <source>
        <dbReference type="PROSITE" id="PS51252"/>
    </source>
</evidence>
<dbReference type="InterPro" id="IPR050514">
    <property type="entry name" value="WAP_four-disulfide_core"/>
</dbReference>
<keyword evidence="3" id="KW-0472">Membrane</keyword>
<feature type="transmembrane region" description="Helical" evidence="3">
    <location>
        <begin position="933"/>
        <end position="957"/>
    </location>
</feature>
<feature type="transmembrane region" description="Helical" evidence="3">
    <location>
        <begin position="894"/>
        <end position="921"/>
    </location>
</feature>
<proteinExistence type="predicted"/>
<dbReference type="GO" id="GO:0045087">
    <property type="term" value="P:innate immune response"/>
    <property type="evidence" value="ECO:0007669"/>
    <property type="project" value="TreeGrafter"/>
</dbReference>
<evidence type="ECO:0000256" key="3">
    <source>
        <dbReference type="SAM" id="Phobius"/>
    </source>
</evidence>
<dbReference type="SMART" id="SM00217">
    <property type="entry name" value="WAP"/>
    <property type="match status" value="9"/>
</dbReference>
<evidence type="ECO:0000256" key="2">
    <source>
        <dbReference type="ARBA" id="ARBA00023157"/>
    </source>
</evidence>
<evidence type="ECO:0000313" key="6">
    <source>
        <dbReference type="EMBL" id="PIK46710.1"/>
    </source>
</evidence>
<dbReference type="EMBL" id="MRZV01000626">
    <property type="protein sequence ID" value="PIK46710.1"/>
    <property type="molecule type" value="Genomic_DNA"/>
</dbReference>
<feature type="domain" description="Antistasin-like" evidence="4">
    <location>
        <begin position="10"/>
        <end position="35"/>
    </location>
</feature>
<keyword evidence="7" id="KW-1185">Reference proteome</keyword>
<name>A0A2G8KFG3_STIJA</name>
<keyword evidence="1" id="KW-0732">Signal</keyword>
<feature type="domain" description="WAP" evidence="5">
    <location>
        <begin position="597"/>
        <end position="644"/>
    </location>
</feature>
<dbReference type="Gene3D" id="4.10.75.10">
    <property type="entry name" value="Elafin-like"/>
    <property type="match status" value="9"/>
</dbReference>
<dbReference type="Pfam" id="PF02822">
    <property type="entry name" value="Antistasin"/>
    <property type="match status" value="2"/>
</dbReference>
<feature type="domain" description="WAP" evidence="5">
    <location>
        <begin position="319"/>
        <end position="368"/>
    </location>
</feature>
<comment type="caution">
    <text evidence="6">The sequence shown here is derived from an EMBL/GenBank/DDBJ whole genome shotgun (WGS) entry which is preliminary data.</text>
</comment>